<feature type="region of interest" description="Disordered" evidence="1">
    <location>
        <begin position="327"/>
        <end position="348"/>
    </location>
</feature>
<organism evidence="2 3">
    <name type="scientific">Dactylonectria macrodidyma</name>
    <dbReference type="NCBI Taxonomy" id="307937"/>
    <lineage>
        <taxon>Eukaryota</taxon>
        <taxon>Fungi</taxon>
        <taxon>Dikarya</taxon>
        <taxon>Ascomycota</taxon>
        <taxon>Pezizomycotina</taxon>
        <taxon>Sordariomycetes</taxon>
        <taxon>Hypocreomycetidae</taxon>
        <taxon>Hypocreales</taxon>
        <taxon>Nectriaceae</taxon>
        <taxon>Dactylonectria</taxon>
    </lineage>
</organism>
<sequence>MPAMLSADSLQPPKMGSSRWSKALPEVPGIDFGDIYDEYEDEPSPVSAQNKNLPRLPIVPPPPRSTSMANAKLLPSSLPPLHLLNTSVGYASGPPNMSIPRRPVGQPSRLPQQHQQLPAQPPSPTQSISSILSAYSRSSGESLVQGSDAATSSIPQIEVKSSLSHQAPPASTKPETLISPSTQLTSNSQLPPTQHHHVAPKPNLTFESNRPPPPPPTKDPKYGLPASPAATRSQAPAVDTSSPPRPQIWRRRSIKTDRSLELPDLKLVISHGSTAATHPVAQQVEKPAGEPVAKSVEKPVVQPVVQPVTEQHLPQGAVKVPAFAYQQPQSDNKPQVVPNQAAQNAWAPSPKLAAENENQTMGSGSSKLNRLKDKLHTLHRRGKSSLDTASEPSLRPGAQRPPTPEYQKQDVKTPIVDAFISPLSPASSPEPLADTSPVLPKELPSIPPQEPAQVVSPIASLPSPEAKLVARKALPPPVQQPTETKPLPELTAVSELAPPSQGNDVAKPLPTPKLEVVAESESPVTGSLPSFAAEDIRFPSSAGTSPASRTNYPVDIPTKFPPRGSSVRSNAPKTLEQSRQPAAELDVRPIPAEPQGFLYKGRDGTLYPEMKVTRDADPQAAYFPTQAYKEIAADQIFKAIPLKDSHFGCYQGHRTMNRRNNRNYPLTCQTCEKPDVEDRWTCTFCHLRICESCFTTLNGKQRDLRHMVENMRHTIST</sequence>
<feature type="region of interest" description="Disordered" evidence="1">
    <location>
        <begin position="379"/>
        <end position="454"/>
    </location>
</feature>
<feature type="compositionally biased region" description="Polar residues" evidence="1">
    <location>
        <begin position="230"/>
        <end position="242"/>
    </location>
</feature>
<keyword evidence="3" id="KW-1185">Reference proteome</keyword>
<accession>A0A9P9JL44</accession>
<gene>
    <name evidence="2" type="ORF">EDB81DRAFT_166744</name>
</gene>
<feature type="region of interest" description="Disordered" evidence="1">
    <location>
        <begin position="538"/>
        <end position="583"/>
    </location>
</feature>
<comment type="caution">
    <text evidence="2">The sequence shown here is derived from an EMBL/GenBank/DDBJ whole genome shotgun (WGS) entry which is preliminary data.</text>
</comment>
<feature type="compositionally biased region" description="Polar residues" evidence="1">
    <location>
        <begin position="178"/>
        <end position="192"/>
    </location>
</feature>
<feature type="region of interest" description="Disordered" evidence="1">
    <location>
        <begin position="159"/>
        <end position="255"/>
    </location>
</feature>
<feature type="compositionally biased region" description="Polar residues" evidence="1">
    <location>
        <begin position="327"/>
        <end position="343"/>
    </location>
</feature>
<feature type="compositionally biased region" description="Polar residues" evidence="1">
    <location>
        <begin position="541"/>
        <end position="551"/>
    </location>
</feature>
<feature type="compositionally biased region" description="Polar residues" evidence="1">
    <location>
        <begin position="566"/>
        <end position="580"/>
    </location>
</feature>
<dbReference type="AlphaFoldDB" id="A0A9P9JL44"/>
<evidence type="ECO:0000313" key="3">
    <source>
        <dbReference type="Proteomes" id="UP000738349"/>
    </source>
</evidence>
<reference evidence="2" key="1">
    <citation type="journal article" date="2021" name="Nat. Commun.">
        <title>Genetic determinants of endophytism in the Arabidopsis root mycobiome.</title>
        <authorList>
            <person name="Mesny F."/>
            <person name="Miyauchi S."/>
            <person name="Thiergart T."/>
            <person name="Pickel B."/>
            <person name="Atanasova L."/>
            <person name="Karlsson M."/>
            <person name="Huettel B."/>
            <person name="Barry K.W."/>
            <person name="Haridas S."/>
            <person name="Chen C."/>
            <person name="Bauer D."/>
            <person name="Andreopoulos W."/>
            <person name="Pangilinan J."/>
            <person name="LaButti K."/>
            <person name="Riley R."/>
            <person name="Lipzen A."/>
            <person name="Clum A."/>
            <person name="Drula E."/>
            <person name="Henrissat B."/>
            <person name="Kohler A."/>
            <person name="Grigoriev I.V."/>
            <person name="Martin F.M."/>
            <person name="Hacquard S."/>
        </authorList>
    </citation>
    <scope>NUCLEOTIDE SEQUENCE</scope>
    <source>
        <strain evidence="2">MPI-CAGE-AT-0147</strain>
    </source>
</reference>
<feature type="region of interest" description="Disordered" evidence="1">
    <location>
        <begin position="1"/>
        <end position="72"/>
    </location>
</feature>
<feature type="compositionally biased region" description="Acidic residues" evidence="1">
    <location>
        <begin position="34"/>
        <end position="43"/>
    </location>
</feature>
<dbReference type="Proteomes" id="UP000738349">
    <property type="component" value="Unassembled WGS sequence"/>
</dbReference>
<dbReference type="OrthoDB" id="5425130at2759"/>
<evidence type="ECO:0000313" key="2">
    <source>
        <dbReference type="EMBL" id="KAH7170477.1"/>
    </source>
</evidence>
<dbReference type="EMBL" id="JAGMUV010000002">
    <property type="protein sequence ID" value="KAH7170477.1"/>
    <property type="molecule type" value="Genomic_DNA"/>
</dbReference>
<evidence type="ECO:0000256" key="1">
    <source>
        <dbReference type="SAM" id="MobiDB-lite"/>
    </source>
</evidence>
<feature type="region of interest" description="Disordered" evidence="1">
    <location>
        <begin position="86"/>
        <end position="129"/>
    </location>
</feature>
<protein>
    <submittedName>
        <fullName evidence="2">Uncharacterized protein</fullName>
    </submittedName>
</protein>
<feature type="compositionally biased region" description="Low complexity" evidence="1">
    <location>
        <begin position="421"/>
        <end position="433"/>
    </location>
</feature>
<proteinExistence type="predicted"/>
<name>A0A9P9JL44_9HYPO</name>